<dbReference type="Pfam" id="PF00126">
    <property type="entry name" value="HTH_1"/>
    <property type="match status" value="1"/>
</dbReference>
<reference evidence="6 7" key="1">
    <citation type="submission" date="2019-03" db="EMBL/GenBank/DDBJ databases">
        <title>Draft Genome Sequence of Massilia arenosa sp. nov., a Novel Massilia Species Isolated from a Sandy-loam Maize Soil.</title>
        <authorList>
            <person name="Raths R."/>
            <person name="Peta V."/>
            <person name="Bucking H."/>
        </authorList>
    </citation>
    <scope>NUCLEOTIDE SEQUENCE [LARGE SCALE GENOMIC DNA]</scope>
    <source>
        <strain evidence="6 7">MC02</strain>
    </source>
</reference>
<dbReference type="SUPFAM" id="SSF46785">
    <property type="entry name" value="Winged helix' DNA-binding domain"/>
    <property type="match status" value="1"/>
</dbReference>
<dbReference type="InterPro" id="IPR058163">
    <property type="entry name" value="LysR-type_TF_proteobact-type"/>
</dbReference>
<dbReference type="Gene3D" id="1.10.10.10">
    <property type="entry name" value="Winged helix-like DNA-binding domain superfamily/Winged helix DNA-binding domain"/>
    <property type="match status" value="1"/>
</dbReference>
<keyword evidence="2" id="KW-0805">Transcription regulation</keyword>
<dbReference type="RefSeq" id="WP_135207207.1">
    <property type="nucleotide sequence ID" value="NZ_SPVF01000135.1"/>
</dbReference>
<evidence type="ECO:0000256" key="2">
    <source>
        <dbReference type="ARBA" id="ARBA00023015"/>
    </source>
</evidence>
<dbReference type="InterPro" id="IPR000847">
    <property type="entry name" value="LysR_HTH_N"/>
</dbReference>
<dbReference type="GO" id="GO:0006351">
    <property type="term" value="P:DNA-templated transcription"/>
    <property type="evidence" value="ECO:0007669"/>
    <property type="project" value="TreeGrafter"/>
</dbReference>
<accession>A0A4Y9SHX8</accession>
<comment type="caution">
    <text evidence="6">The sequence shown here is derived from an EMBL/GenBank/DDBJ whole genome shotgun (WGS) entry which is preliminary data.</text>
</comment>
<dbReference type="PANTHER" id="PTHR30537:SF3">
    <property type="entry name" value="TRANSCRIPTIONAL REGULATORY PROTEIN"/>
    <property type="match status" value="1"/>
</dbReference>
<dbReference type="Proteomes" id="UP000298438">
    <property type="component" value="Unassembled WGS sequence"/>
</dbReference>
<dbReference type="PROSITE" id="PS50931">
    <property type="entry name" value="HTH_LYSR"/>
    <property type="match status" value="1"/>
</dbReference>
<dbReference type="InterPro" id="IPR036388">
    <property type="entry name" value="WH-like_DNA-bd_sf"/>
</dbReference>
<dbReference type="InterPro" id="IPR005119">
    <property type="entry name" value="LysR_subst-bd"/>
</dbReference>
<protein>
    <submittedName>
        <fullName evidence="6">LysR family transcriptional regulator</fullName>
    </submittedName>
</protein>
<evidence type="ECO:0000256" key="4">
    <source>
        <dbReference type="ARBA" id="ARBA00023163"/>
    </source>
</evidence>
<evidence type="ECO:0000313" key="6">
    <source>
        <dbReference type="EMBL" id="TFW20180.1"/>
    </source>
</evidence>
<keyword evidence="3" id="KW-0238">DNA-binding</keyword>
<keyword evidence="4" id="KW-0804">Transcription</keyword>
<feature type="domain" description="HTH lysR-type" evidence="5">
    <location>
        <begin position="5"/>
        <end position="62"/>
    </location>
</feature>
<dbReference type="GO" id="GO:0043565">
    <property type="term" value="F:sequence-specific DNA binding"/>
    <property type="evidence" value="ECO:0007669"/>
    <property type="project" value="TreeGrafter"/>
</dbReference>
<dbReference type="Gene3D" id="3.40.190.290">
    <property type="match status" value="1"/>
</dbReference>
<dbReference type="EMBL" id="SPVF01000135">
    <property type="protein sequence ID" value="TFW20180.1"/>
    <property type="molecule type" value="Genomic_DNA"/>
</dbReference>
<dbReference type="SUPFAM" id="SSF53850">
    <property type="entry name" value="Periplasmic binding protein-like II"/>
    <property type="match status" value="1"/>
</dbReference>
<keyword evidence="7" id="KW-1185">Reference proteome</keyword>
<dbReference type="InterPro" id="IPR036390">
    <property type="entry name" value="WH_DNA-bd_sf"/>
</dbReference>
<dbReference type="OrthoDB" id="570111at2"/>
<organism evidence="6 7">
    <name type="scientific">Zemynaea arenosa</name>
    <dbReference type="NCBI Taxonomy" id="2561931"/>
    <lineage>
        <taxon>Bacteria</taxon>
        <taxon>Pseudomonadati</taxon>
        <taxon>Pseudomonadota</taxon>
        <taxon>Betaproteobacteria</taxon>
        <taxon>Burkholderiales</taxon>
        <taxon>Oxalobacteraceae</taxon>
        <taxon>Telluria group</taxon>
        <taxon>Zemynaea</taxon>
    </lineage>
</organism>
<evidence type="ECO:0000259" key="5">
    <source>
        <dbReference type="PROSITE" id="PS50931"/>
    </source>
</evidence>
<dbReference type="GO" id="GO:0003700">
    <property type="term" value="F:DNA-binding transcription factor activity"/>
    <property type="evidence" value="ECO:0007669"/>
    <property type="project" value="InterPro"/>
</dbReference>
<evidence type="ECO:0000313" key="7">
    <source>
        <dbReference type="Proteomes" id="UP000298438"/>
    </source>
</evidence>
<proteinExistence type="inferred from homology"/>
<dbReference type="AlphaFoldDB" id="A0A4Y9SHX8"/>
<dbReference type="Pfam" id="PF03466">
    <property type="entry name" value="LysR_substrate"/>
    <property type="match status" value="1"/>
</dbReference>
<evidence type="ECO:0000256" key="3">
    <source>
        <dbReference type="ARBA" id="ARBA00023125"/>
    </source>
</evidence>
<name>A0A4Y9SHX8_9BURK</name>
<sequence length="313" mass="34786">MNTLPEWTDLRFFLELARAGTLSGASRRLEVEHTTVARRIDRLEQQLGAALFDRSREGYELTEMGAALLPHAEAMESAALAAHDQLSGNQVAIRGVVRLGVPEVLGVKVITPLLARFLADHPELSIDLLVQPRFANLANREADLGVTLDAPATGRYMVTRLVSFRMSLYASPDYLAKHPPIRTKADLAGHDFVDYVQDRLASNELNFLHELGFVPNRRLCCTGMMAQAEAAMAGLGLMMAPPYVIPDDGRLVPVLPNEVYADRNYYLVAPVDLFRLPRVRAVWNLLRDYAESQPELFSLGDMPAPRKKIARAK</sequence>
<evidence type="ECO:0000256" key="1">
    <source>
        <dbReference type="ARBA" id="ARBA00009437"/>
    </source>
</evidence>
<dbReference type="PANTHER" id="PTHR30537">
    <property type="entry name" value="HTH-TYPE TRANSCRIPTIONAL REGULATOR"/>
    <property type="match status" value="1"/>
</dbReference>
<gene>
    <name evidence="6" type="ORF">E4L96_10685</name>
</gene>
<comment type="similarity">
    <text evidence="1">Belongs to the LysR transcriptional regulatory family.</text>
</comment>